<dbReference type="GO" id="GO:0003998">
    <property type="term" value="F:acylphosphatase activity"/>
    <property type="evidence" value="ECO:0007669"/>
    <property type="project" value="UniProtKB-EC"/>
</dbReference>
<evidence type="ECO:0000256" key="1">
    <source>
        <dbReference type="ARBA" id="ARBA00005614"/>
    </source>
</evidence>
<dbReference type="PANTHER" id="PTHR47268">
    <property type="entry name" value="ACYLPHOSPHATASE"/>
    <property type="match status" value="1"/>
</dbReference>
<reference evidence="7 8" key="1">
    <citation type="submission" date="2016-10" db="EMBL/GenBank/DDBJ databases">
        <authorList>
            <person name="de Groot N.N."/>
        </authorList>
    </citation>
    <scope>NUCLEOTIDE SEQUENCE [LARGE SCALE GENOMIC DNA]</scope>
    <source>
        <strain evidence="7 8">CGMCC 1.9113</strain>
    </source>
</reference>
<dbReference type="Proteomes" id="UP000199586">
    <property type="component" value="Unassembled WGS sequence"/>
</dbReference>
<dbReference type="SUPFAM" id="SSF54975">
    <property type="entry name" value="Acylphosphatase/BLUF domain-like"/>
    <property type="match status" value="1"/>
</dbReference>
<dbReference type="EMBL" id="FOXP01000003">
    <property type="protein sequence ID" value="SFP55679.1"/>
    <property type="molecule type" value="Genomic_DNA"/>
</dbReference>
<organism evidence="7 8">
    <name type="scientific">Sphingomonas rubra</name>
    <dbReference type="NCBI Taxonomy" id="634430"/>
    <lineage>
        <taxon>Bacteria</taxon>
        <taxon>Pseudomonadati</taxon>
        <taxon>Pseudomonadota</taxon>
        <taxon>Alphaproteobacteria</taxon>
        <taxon>Sphingomonadales</taxon>
        <taxon>Sphingomonadaceae</taxon>
        <taxon>Sphingomonas</taxon>
    </lineage>
</organism>
<dbReference type="InterPro" id="IPR017968">
    <property type="entry name" value="Acylphosphatase_CS"/>
</dbReference>
<keyword evidence="4" id="KW-0378">Hydrolase</keyword>
<evidence type="ECO:0000259" key="6">
    <source>
        <dbReference type="PROSITE" id="PS51160"/>
    </source>
</evidence>
<dbReference type="PROSITE" id="PS00151">
    <property type="entry name" value="ACYLPHOSPHATASE_2"/>
    <property type="match status" value="1"/>
</dbReference>
<dbReference type="InterPro" id="IPR036046">
    <property type="entry name" value="Acylphosphatase-like_dom_sf"/>
</dbReference>
<feature type="active site" evidence="4">
    <location>
        <position position="36"/>
    </location>
</feature>
<protein>
    <recommendedName>
        <fullName evidence="2 4">acylphosphatase</fullName>
        <ecNumber evidence="2 4">3.6.1.7</ecNumber>
    </recommendedName>
</protein>
<dbReference type="InterPro" id="IPR001792">
    <property type="entry name" value="Acylphosphatase-like_dom"/>
</dbReference>
<feature type="active site" evidence="4">
    <location>
        <position position="18"/>
    </location>
</feature>
<dbReference type="InterPro" id="IPR020456">
    <property type="entry name" value="Acylphosphatase"/>
</dbReference>
<keyword evidence="8" id="KW-1185">Reference proteome</keyword>
<evidence type="ECO:0000313" key="7">
    <source>
        <dbReference type="EMBL" id="SFP55679.1"/>
    </source>
</evidence>
<dbReference type="STRING" id="634430.SAMN04488241_103132"/>
<proteinExistence type="inferred from homology"/>
<name>A0A1I5RAY5_9SPHN</name>
<dbReference type="PANTHER" id="PTHR47268:SF4">
    <property type="entry name" value="ACYLPHOSPHATASE"/>
    <property type="match status" value="1"/>
</dbReference>
<dbReference type="AlphaFoldDB" id="A0A1I5RAY5"/>
<feature type="domain" description="Acylphosphatase-like" evidence="6">
    <location>
        <begin position="3"/>
        <end position="90"/>
    </location>
</feature>
<evidence type="ECO:0000313" key="8">
    <source>
        <dbReference type="Proteomes" id="UP000199586"/>
    </source>
</evidence>
<evidence type="ECO:0000256" key="2">
    <source>
        <dbReference type="ARBA" id="ARBA00012150"/>
    </source>
</evidence>
<gene>
    <name evidence="7" type="ORF">SAMN04488241_103132</name>
</gene>
<accession>A0A1I5RAY5</accession>
<dbReference type="EC" id="3.6.1.7" evidence="2 4"/>
<dbReference type="Gene3D" id="3.30.70.100">
    <property type="match status" value="1"/>
</dbReference>
<sequence length="92" mass="10104">MIRRRLVVTGRVQNVFYRDWFVGEARSLGLDGWVRNRADGSVEAVVEGAAEMVEAMIAKAAEGSPAARVADVAVSEETSVEPLRGFEKRPTR</sequence>
<dbReference type="OrthoDB" id="5295388at2"/>
<comment type="similarity">
    <text evidence="1 5">Belongs to the acylphosphatase family.</text>
</comment>
<evidence type="ECO:0000256" key="5">
    <source>
        <dbReference type="RuleBase" id="RU004168"/>
    </source>
</evidence>
<dbReference type="Pfam" id="PF00708">
    <property type="entry name" value="Acylphosphatase"/>
    <property type="match status" value="1"/>
</dbReference>
<comment type="catalytic activity">
    <reaction evidence="3 4">
        <text>an acyl phosphate + H2O = a carboxylate + phosphate + H(+)</text>
        <dbReference type="Rhea" id="RHEA:14965"/>
        <dbReference type="ChEBI" id="CHEBI:15377"/>
        <dbReference type="ChEBI" id="CHEBI:15378"/>
        <dbReference type="ChEBI" id="CHEBI:29067"/>
        <dbReference type="ChEBI" id="CHEBI:43474"/>
        <dbReference type="ChEBI" id="CHEBI:59918"/>
        <dbReference type="EC" id="3.6.1.7"/>
    </reaction>
</comment>
<dbReference type="PRINTS" id="PR00112">
    <property type="entry name" value="ACYLPHPHTASE"/>
</dbReference>
<dbReference type="RefSeq" id="WP_093332111.1">
    <property type="nucleotide sequence ID" value="NZ_FOXP01000003.1"/>
</dbReference>
<evidence type="ECO:0000256" key="3">
    <source>
        <dbReference type="ARBA" id="ARBA00047645"/>
    </source>
</evidence>
<evidence type="ECO:0000256" key="4">
    <source>
        <dbReference type="PROSITE-ProRule" id="PRU00520"/>
    </source>
</evidence>
<dbReference type="PROSITE" id="PS51160">
    <property type="entry name" value="ACYLPHOSPHATASE_3"/>
    <property type="match status" value="1"/>
</dbReference>